<gene>
    <name evidence="2" type="ORF">ABOD76_04175</name>
</gene>
<dbReference type="AlphaFoldDB" id="A0AAU7U8E8"/>
<feature type="compositionally biased region" description="Polar residues" evidence="1">
    <location>
        <begin position="193"/>
        <end position="207"/>
    </location>
</feature>
<accession>A0AAU7U8E8</accession>
<geneLocation type="plasmid" evidence="2">
    <name>pDson03</name>
</geneLocation>
<dbReference type="RefSeq" id="WP_350242299.1">
    <property type="nucleotide sequence ID" value="NZ_CP158298.1"/>
</dbReference>
<dbReference type="KEGG" id="dsc:ABOD76_04175"/>
<name>A0AAU7U8E8_9DEIO</name>
<feature type="compositionally biased region" description="Low complexity" evidence="1">
    <location>
        <begin position="145"/>
        <end position="154"/>
    </location>
</feature>
<protein>
    <submittedName>
        <fullName evidence="2">Uncharacterized protein</fullName>
    </submittedName>
</protein>
<organism evidence="2">
    <name type="scientific">Deinococcus sonorensis KR-87</name>
    <dbReference type="NCBI Taxonomy" id="694439"/>
    <lineage>
        <taxon>Bacteria</taxon>
        <taxon>Thermotogati</taxon>
        <taxon>Deinococcota</taxon>
        <taxon>Deinococci</taxon>
        <taxon>Deinococcales</taxon>
        <taxon>Deinococcaceae</taxon>
        <taxon>Deinococcus</taxon>
    </lineage>
</organism>
<reference evidence="2" key="1">
    <citation type="submission" date="2024-06" db="EMBL/GenBank/DDBJ databases">
        <title>Draft Genome Sequence of Deinococcus sonorensis Type Strain KR-87, a Biofilm Producing Representative of the Genus Deinococcus.</title>
        <authorList>
            <person name="Boren L.S."/>
            <person name="Grosso R.A."/>
            <person name="Hugenberg-Cox A.N."/>
            <person name="Hill J.T.E."/>
            <person name="Albert C.M."/>
            <person name="Tuohy J.M."/>
        </authorList>
    </citation>
    <scope>NUCLEOTIDE SEQUENCE</scope>
    <source>
        <strain evidence="2">KR-87</strain>
        <plasmid evidence="2">pDson03</plasmid>
    </source>
</reference>
<feature type="compositionally biased region" description="Low complexity" evidence="1">
    <location>
        <begin position="161"/>
        <end position="187"/>
    </location>
</feature>
<evidence type="ECO:0000313" key="2">
    <source>
        <dbReference type="EMBL" id="XBV84263.1"/>
    </source>
</evidence>
<dbReference type="Pfam" id="PF26517">
    <property type="entry name" value="DDRD"/>
    <property type="match status" value="1"/>
</dbReference>
<evidence type="ECO:0000256" key="1">
    <source>
        <dbReference type="SAM" id="MobiDB-lite"/>
    </source>
</evidence>
<keyword evidence="2" id="KW-0614">Plasmid</keyword>
<dbReference type="InterPro" id="IPR058793">
    <property type="entry name" value="DDRD"/>
</dbReference>
<feature type="region of interest" description="Disordered" evidence="1">
    <location>
        <begin position="144"/>
        <end position="254"/>
    </location>
</feature>
<dbReference type="EMBL" id="CP158298">
    <property type="protein sequence ID" value="XBV84263.1"/>
    <property type="molecule type" value="Genomic_DNA"/>
</dbReference>
<proteinExistence type="predicted"/>
<sequence length="254" mass="26575">MTAPTARTTSAFKRAGTVAAHLPLLIRLHAFRKLMLLQVIMREQKQQVVLFNTTADPVTLTLLGGESVTTAELQHRAGSVNASDALEQLQLLAGSAVQDPAFSVSHLKSLIDAETLRIEQSPELAALDRVLAALDFSNDVPQGGVPATPVNADPVVPPAAPVQAAPEATASNAAEDTAADTSMATTDPVGDLSTPTAHTTGETSDTPLTLEDESPRTSGDAEEQGGDEEGQRGESNDDPFAAPPVVTSRRRNRS</sequence>